<reference evidence="2" key="1">
    <citation type="submission" date="2018-11" db="EMBL/GenBank/DDBJ databases">
        <authorList>
            <consortium name="Pathogen Informatics"/>
        </authorList>
    </citation>
    <scope>NUCLEOTIDE SEQUENCE</scope>
</reference>
<feature type="region of interest" description="Disordered" evidence="1">
    <location>
        <begin position="22"/>
        <end position="61"/>
    </location>
</feature>
<dbReference type="AlphaFoldDB" id="A0A448X350"/>
<gene>
    <name evidence="2" type="ORF">PXEA_LOCUS20418</name>
</gene>
<organism evidence="2 3">
    <name type="scientific">Protopolystoma xenopodis</name>
    <dbReference type="NCBI Taxonomy" id="117903"/>
    <lineage>
        <taxon>Eukaryota</taxon>
        <taxon>Metazoa</taxon>
        <taxon>Spiralia</taxon>
        <taxon>Lophotrochozoa</taxon>
        <taxon>Platyhelminthes</taxon>
        <taxon>Monogenea</taxon>
        <taxon>Polyopisthocotylea</taxon>
        <taxon>Polystomatidea</taxon>
        <taxon>Polystomatidae</taxon>
        <taxon>Protopolystoma</taxon>
    </lineage>
</organism>
<name>A0A448X350_9PLAT</name>
<feature type="compositionally biased region" description="Polar residues" evidence="1">
    <location>
        <begin position="49"/>
        <end position="58"/>
    </location>
</feature>
<comment type="caution">
    <text evidence="2">The sequence shown here is derived from an EMBL/GenBank/DDBJ whole genome shotgun (WGS) entry which is preliminary data.</text>
</comment>
<sequence>MRVFTALLLNADKVASRINSDFSSLSGAQNRGSTSSPVHSVAFGPRPVSGSSNQSHKSPTFFGPEDVKSLEVSRPSCPFSMPATIYQTTASNSTFAEMDNRHIGLDVTATTTSSRHSAVNDFATSSFYPFSSCRNDASNATGGRDTCSLMKHEQTSSGVPYKTLSNLPRIGSVSPSLDCLDEPSLIESSIEASILGFFQ</sequence>
<protein>
    <submittedName>
        <fullName evidence="2">Uncharacterized protein</fullName>
    </submittedName>
</protein>
<accession>A0A448X350</accession>
<proteinExistence type="predicted"/>
<feature type="compositionally biased region" description="Polar residues" evidence="1">
    <location>
        <begin position="22"/>
        <end position="38"/>
    </location>
</feature>
<evidence type="ECO:0000313" key="3">
    <source>
        <dbReference type="Proteomes" id="UP000784294"/>
    </source>
</evidence>
<dbReference type="Proteomes" id="UP000784294">
    <property type="component" value="Unassembled WGS sequence"/>
</dbReference>
<evidence type="ECO:0000256" key="1">
    <source>
        <dbReference type="SAM" id="MobiDB-lite"/>
    </source>
</evidence>
<dbReference type="EMBL" id="CAAALY010084044">
    <property type="protein sequence ID" value="VEL26978.1"/>
    <property type="molecule type" value="Genomic_DNA"/>
</dbReference>
<evidence type="ECO:0000313" key="2">
    <source>
        <dbReference type="EMBL" id="VEL26978.1"/>
    </source>
</evidence>
<keyword evidence="3" id="KW-1185">Reference proteome</keyword>